<comment type="caution">
    <text evidence="1">The sequence shown here is derived from an EMBL/GenBank/DDBJ whole genome shotgun (WGS) entry which is preliminary data.</text>
</comment>
<proteinExistence type="predicted"/>
<organism evidence="1">
    <name type="scientific">marine sediment metagenome</name>
    <dbReference type="NCBI Taxonomy" id="412755"/>
    <lineage>
        <taxon>unclassified sequences</taxon>
        <taxon>metagenomes</taxon>
        <taxon>ecological metagenomes</taxon>
    </lineage>
</organism>
<dbReference type="InterPro" id="IPR036278">
    <property type="entry name" value="Sialidase_sf"/>
</dbReference>
<sequence length="1075" mass="119413">MAFEKNKLPVWNLGGSLNERDPPSEVPAPDVISVNNWKPDKDGKSKIKRPGYELINAGFTSFNEPIRGIFHYIDPDSAERIVIVTTDSVVMREDIYTWTRKWQDTDSFYNIDPRAPFVYQNKLCFLDQSAGADIKIMESADGETWSTLDTYTPTITPNVSQGQCASVFADEIFFGLSSAFATDELVCRYDGSFNEELPAAVGGQYTIGMHNWDGKLWILVYRTAGYTVYSYDGASYSLISNYDGAAELPSGSAQLFNSDIRNRIAKLFTWNNVLHLAVSTKDGGGKWTWEIHAFNVTLYDRFNKIYDSSGVDDYCFCSYFYSNSKAWVIVQKFEYVTDADPDGNDNKIYSSPDLNTWTEENGSLAMGMVMGEAVFEGKVSIGSFKDWAGARTYQIWTWDSISSAFVSEINIATNAAAANHGHGDIIEFQGNLYAGKYREIHKRTLSTNTYTEIYSTSEEIPGPVPAGTVEDGRLTIALDQMVTIEGNTVYSLGLQPPVSAPTLALSGDIVIDATNNKLDFEETDGVEITATLTNATYSTASICAEIKAQMEAAGASTYTVTFESGNVFKIASDGAGGGNILNLLCFTGSNAAASVLQYIGFGSIDLKGAYLPELDYTAAQEWALTGDSSVGGFKYVVTFQRSGNYPVESNPSPESAFIYPDAEKILLTNIPVSPDPKCNARRLYRTTAGGEIFFWFADISDNTTTTLTDRASDNIVLGGSEVSYDRGVPPIGPFMEVWDNRLWIAGVEGYENFLYFTNTGTSEEMADANFIQVKARESDRLRQIKAFGDRLIILKTDSGFRLSKVGSSLYELEQLPQNIGTNSSWSVVVCDKFLIWKSPFGIEVFNGNSCFRPISSDLVERTLATLNPEAQHKNVGGHNFDDGEYWLGLCTGSNTEPDTMLVYNYIKRWFTIYTFPEKLTYLMSTTTRIEGLMFLTGTEDGNVYIQGRGFDDNGTAINSHFQTGHFNVTSERELNNVLRRMWLKYQLPDQKTLTMEIYADQQKTKVATASFVGTTPTDNVELRNDILARQNLRIPGTYVSFKFINNEKTGGECKVVGYDLFFNKNLKMNYGVKAD</sequence>
<dbReference type="SUPFAM" id="SSF50939">
    <property type="entry name" value="Sialidases"/>
    <property type="match status" value="1"/>
</dbReference>
<reference evidence="1" key="1">
    <citation type="journal article" date="2015" name="Nature">
        <title>Complex archaea that bridge the gap between prokaryotes and eukaryotes.</title>
        <authorList>
            <person name="Spang A."/>
            <person name="Saw J.H."/>
            <person name="Jorgensen S.L."/>
            <person name="Zaremba-Niedzwiedzka K."/>
            <person name="Martijn J."/>
            <person name="Lind A.E."/>
            <person name="van Eijk R."/>
            <person name="Schleper C."/>
            <person name="Guy L."/>
            <person name="Ettema T.J."/>
        </authorList>
    </citation>
    <scope>NUCLEOTIDE SEQUENCE</scope>
</reference>
<dbReference type="EMBL" id="LAZR01000473">
    <property type="protein sequence ID" value="KKN67512.1"/>
    <property type="molecule type" value="Genomic_DNA"/>
</dbReference>
<accession>A0A0F9SXY8</accession>
<gene>
    <name evidence="1" type="ORF">LCGC14_0461090</name>
</gene>
<dbReference type="AlphaFoldDB" id="A0A0F9SXY8"/>
<protein>
    <submittedName>
        <fullName evidence="1">Uncharacterized protein</fullName>
    </submittedName>
</protein>
<name>A0A0F9SXY8_9ZZZZ</name>
<evidence type="ECO:0000313" key="1">
    <source>
        <dbReference type="EMBL" id="KKN67512.1"/>
    </source>
</evidence>